<evidence type="ECO:0000313" key="1">
    <source>
        <dbReference type="EMBL" id="QJA69246.1"/>
    </source>
</evidence>
<protein>
    <recommendedName>
        <fullName evidence="3">DUF5131 family protein</fullName>
    </recommendedName>
</protein>
<gene>
    <name evidence="1" type="ORF">MM415A04854_0009</name>
    <name evidence="2" type="ORF">MM415B05430_0011</name>
</gene>
<sequence length="215" mass="24410">MLNKSKGNMYPWVTHTWNVAKGKCPHDCSYCYMKRYPQSELYFDAKACNTNLGYGNTIFVGSSCDLWATTIEPSWIEATLGVCRKYANAYLFQSKNPERFIGQLFPEFTTLGCTIETNRVYPAISKAPNGLRRKMAMEVLTLPKMISIEPIIDFDLPDMVRWIEDIAPDFVSIGADSGNNHLPEPSPSKVRELITELQAITEVKIKDNLTRLAQR</sequence>
<dbReference type="EMBL" id="MT141689">
    <property type="protein sequence ID" value="QJA69246.1"/>
    <property type="molecule type" value="Genomic_DNA"/>
</dbReference>
<evidence type="ECO:0008006" key="3">
    <source>
        <dbReference type="Google" id="ProtNLM"/>
    </source>
</evidence>
<dbReference type="AlphaFoldDB" id="A0A6M3LJ98"/>
<dbReference type="EMBL" id="MT143308">
    <property type="protein sequence ID" value="QJA95366.1"/>
    <property type="molecule type" value="Genomic_DNA"/>
</dbReference>
<evidence type="ECO:0000313" key="2">
    <source>
        <dbReference type="EMBL" id="QJA95366.1"/>
    </source>
</evidence>
<organism evidence="2">
    <name type="scientific">viral metagenome</name>
    <dbReference type="NCBI Taxonomy" id="1070528"/>
    <lineage>
        <taxon>unclassified sequences</taxon>
        <taxon>metagenomes</taxon>
        <taxon>organismal metagenomes</taxon>
    </lineage>
</organism>
<reference evidence="2" key="1">
    <citation type="submission" date="2020-03" db="EMBL/GenBank/DDBJ databases">
        <title>The deep terrestrial virosphere.</title>
        <authorList>
            <person name="Holmfeldt K."/>
            <person name="Nilsson E."/>
            <person name="Simone D."/>
            <person name="Lopez-Fernandez M."/>
            <person name="Wu X."/>
            <person name="de Brujin I."/>
            <person name="Lundin D."/>
            <person name="Andersson A."/>
            <person name="Bertilsson S."/>
            <person name="Dopson M."/>
        </authorList>
    </citation>
    <scope>NUCLEOTIDE SEQUENCE</scope>
    <source>
        <strain evidence="1">MM415A04854</strain>
        <strain evidence="2">MM415B05430</strain>
    </source>
</reference>
<name>A0A6M3LJ98_9ZZZZ</name>
<accession>A0A6M3LJ98</accession>
<proteinExistence type="predicted"/>